<evidence type="ECO:0000313" key="2">
    <source>
        <dbReference type="Proteomes" id="UP001195483"/>
    </source>
</evidence>
<reference evidence="1" key="2">
    <citation type="journal article" date="2021" name="Genome Biol. Evol.">
        <title>Developing a high-quality reference genome for a parasitic bivalve with doubly uniparental inheritance (Bivalvia: Unionida).</title>
        <authorList>
            <person name="Smith C.H."/>
        </authorList>
    </citation>
    <scope>NUCLEOTIDE SEQUENCE</scope>
    <source>
        <strain evidence="1">CHS0354</strain>
        <tissue evidence="1">Mantle</tissue>
    </source>
</reference>
<sequence>MAHRLDVSVATVQKSLDSTTDVLFSKVANTRKLEKINDYVFSKGIWGEEGTIWYRIRKDLYGKERPVSGQKGP</sequence>
<name>A0AAE0RNG9_9BIVA</name>
<dbReference type="EMBL" id="JAEAOA010000213">
    <property type="protein sequence ID" value="KAK3576788.1"/>
    <property type="molecule type" value="Genomic_DNA"/>
</dbReference>
<comment type="caution">
    <text evidence="1">The sequence shown here is derived from an EMBL/GenBank/DDBJ whole genome shotgun (WGS) entry which is preliminary data.</text>
</comment>
<organism evidence="1 2">
    <name type="scientific">Potamilus streckersoni</name>
    <dbReference type="NCBI Taxonomy" id="2493646"/>
    <lineage>
        <taxon>Eukaryota</taxon>
        <taxon>Metazoa</taxon>
        <taxon>Spiralia</taxon>
        <taxon>Lophotrochozoa</taxon>
        <taxon>Mollusca</taxon>
        <taxon>Bivalvia</taxon>
        <taxon>Autobranchia</taxon>
        <taxon>Heteroconchia</taxon>
        <taxon>Palaeoheterodonta</taxon>
        <taxon>Unionida</taxon>
        <taxon>Unionoidea</taxon>
        <taxon>Unionidae</taxon>
        <taxon>Ambleminae</taxon>
        <taxon>Lampsilini</taxon>
        <taxon>Potamilus</taxon>
    </lineage>
</organism>
<dbReference type="AlphaFoldDB" id="A0AAE0RNG9"/>
<keyword evidence="2" id="KW-1185">Reference proteome</keyword>
<proteinExistence type="predicted"/>
<accession>A0AAE0RNG9</accession>
<reference evidence="1" key="1">
    <citation type="journal article" date="2021" name="Genome Biol. Evol.">
        <title>A High-Quality Reference Genome for a Parasitic Bivalve with Doubly Uniparental Inheritance (Bivalvia: Unionida).</title>
        <authorList>
            <person name="Smith C.H."/>
        </authorList>
    </citation>
    <scope>NUCLEOTIDE SEQUENCE</scope>
    <source>
        <strain evidence="1">CHS0354</strain>
    </source>
</reference>
<evidence type="ECO:0000313" key="1">
    <source>
        <dbReference type="EMBL" id="KAK3576788.1"/>
    </source>
</evidence>
<dbReference type="Proteomes" id="UP001195483">
    <property type="component" value="Unassembled WGS sequence"/>
</dbReference>
<gene>
    <name evidence="1" type="ORF">CHS0354_002571</name>
</gene>
<reference evidence="1" key="3">
    <citation type="submission" date="2023-05" db="EMBL/GenBank/DDBJ databases">
        <authorList>
            <person name="Smith C.H."/>
        </authorList>
    </citation>
    <scope>NUCLEOTIDE SEQUENCE</scope>
    <source>
        <strain evidence="1">CHS0354</strain>
        <tissue evidence="1">Mantle</tissue>
    </source>
</reference>
<protein>
    <submittedName>
        <fullName evidence="1">Uncharacterized protein</fullName>
    </submittedName>
</protein>